<evidence type="ECO:0000313" key="2">
    <source>
        <dbReference type="EMBL" id="TRT62638.1"/>
    </source>
</evidence>
<dbReference type="Proteomes" id="UP000316443">
    <property type="component" value="Unassembled WGS sequence"/>
</dbReference>
<accession>A0A551YNU7</accession>
<sequence length="70" mass="8304">MSNNKFCILRARPMNELKMLENYFQKTKRTKTDVEGGDRYVIRFIHNYLFSLAILRVIPIPMVVFRPTPA</sequence>
<feature type="transmembrane region" description="Helical" evidence="1">
    <location>
        <begin position="48"/>
        <end position="65"/>
    </location>
</feature>
<name>A0A551YNU7_MICAE</name>
<evidence type="ECO:0000256" key="1">
    <source>
        <dbReference type="SAM" id="Phobius"/>
    </source>
</evidence>
<reference evidence="2 3" key="1">
    <citation type="submission" date="2019-01" db="EMBL/GenBank/DDBJ databases">
        <title>Coherence of Microcystis species and biogeography revealed through population genomics.</title>
        <authorList>
            <person name="Perez-Carrascal O.M."/>
            <person name="Terrat Y."/>
            <person name="Giani A."/>
            <person name="Fortin N."/>
            <person name="Tromas N."/>
            <person name="Shapiro B.J."/>
        </authorList>
    </citation>
    <scope>NUCLEOTIDE SEQUENCE [LARGE SCALE GENOMIC DNA]</scope>
    <source>
        <strain evidence="2">Ma_QC_C_20070703_M131</strain>
    </source>
</reference>
<evidence type="ECO:0000313" key="3">
    <source>
        <dbReference type="Proteomes" id="UP000316443"/>
    </source>
</evidence>
<proteinExistence type="predicted"/>
<gene>
    <name evidence="2" type="ORF">EWV85_00175</name>
</gene>
<protein>
    <submittedName>
        <fullName evidence="2">Uncharacterized protein</fullName>
    </submittedName>
</protein>
<comment type="caution">
    <text evidence="2">The sequence shown here is derived from an EMBL/GenBank/DDBJ whole genome shotgun (WGS) entry which is preliminary data.</text>
</comment>
<keyword evidence="1" id="KW-0812">Transmembrane</keyword>
<dbReference type="AlphaFoldDB" id="A0A551YNU7"/>
<keyword evidence="1" id="KW-1133">Transmembrane helix</keyword>
<dbReference type="EMBL" id="SFCA01000004">
    <property type="protein sequence ID" value="TRT62638.1"/>
    <property type="molecule type" value="Genomic_DNA"/>
</dbReference>
<organism evidence="2 3">
    <name type="scientific">Microcystis aeruginosa Ma_QC_C_20070703_M131</name>
    <dbReference type="NCBI Taxonomy" id="2486263"/>
    <lineage>
        <taxon>Bacteria</taxon>
        <taxon>Bacillati</taxon>
        <taxon>Cyanobacteriota</taxon>
        <taxon>Cyanophyceae</taxon>
        <taxon>Oscillatoriophycideae</taxon>
        <taxon>Chroococcales</taxon>
        <taxon>Microcystaceae</taxon>
        <taxon>Microcystis</taxon>
    </lineage>
</organism>
<keyword evidence="1" id="KW-0472">Membrane</keyword>